<evidence type="ECO:0000313" key="3">
    <source>
        <dbReference type="Proteomes" id="UP000324392"/>
    </source>
</evidence>
<dbReference type="InterPro" id="IPR001584">
    <property type="entry name" value="Integrase_cat-core"/>
</dbReference>
<gene>
    <name evidence="2" type="ORF">SSYIS1_18360</name>
</gene>
<evidence type="ECO:0000259" key="1">
    <source>
        <dbReference type="Pfam" id="PF13333"/>
    </source>
</evidence>
<sequence>MERFWGSLKHEWLQLVHQPTRGCMKQDVAVYIRYYDLDRNHAANGELSPVRYEQMAEKKVS</sequence>
<feature type="domain" description="Integrase catalytic" evidence="1">
    <location>
        <begin position="2"/>
        <end position="55"/>
    </location>
</feature>
<accession>A0A455VGH9</accession>
<dbReference type="Proteomes" id="UP000324392">
    <property type="component" value="Chromosome"/>
</dbReference>
<protein>
    <submittedName>
        <fullName evidence="2">IS3 family transposase</fullName>
    </submittedName>
</protein>
<proteinExistence type="predicted"/>
<evidence type="ECO:0000313" key="2">
    <source>
        <dbReference type="EMBL" id="BBI92209.1"/>
    </source>
</evidence>
<dbReference type="EMBL" id="AP019531">
    <property type="protein sequence ID" value="BBI92209.1"/>
    <property type="molecule type" value="Genomic_DNA"/>
</dbReference>
<dbReference type="AlphaFoldDB" id="A0A455VGH9"/>
<organism evidence="2 3">
    <name type="scientific">Serratia symbiotica</name>
    <dbReference type="NCBI Taxonomy" id="138074"/>
    <lineage>
        <taxon>Bacteria</taxon>
        <taxon>Pseudomonadati</taxon>
        <taxon>Pseudomonadota</taxon>
        <taxon>Gammaproteobacteria</taxon>
        <taxon>Enterobacterales</taxon>
        <taxon>Yersiniaceae</taxon>
        <taxon>Serratia</taxon>
    </lineage>
</organism>
<dbReference type="Pfam" id="PF13333">
    <property type="entry name" value="rve_2"/>
    <property type="match status" value="1"/>
</dbReference>
<reference evidence="2 3" key="1">
    <citation type="submission" date="2019-03" db="EMBL/GenBank/DDBJ databases">
        <title>The genome sequence of Candidatus Serratia symbiotica strain IS.</title>
        <authorList>
            <person name="Nikoh N."/>
            <person name="Koga R."/>
            <person name="Oshima K."/>
            <person name="Hattori M."/>
            <person name="Fukatsu T."/>
        </authorList>
    </citation>
    <scope>NUCLEOTIDE SEQUENCE [LARGE SCALE GENOMIC DNA]</scope>
    <source>
        <strain evidence="2 3">IS</strain>
    </source>
</reference>
<dbReference type="GO" id="GO:0015074">
    <property type="term" value="P:DNA integration"/>
    <property type="evidence" value="ECO:0007669"/>
    <property type="project" value="InterPro"/>
</dbReference>
<name>A0A455VGH9_9GAMM</name>